<reference evidence="2" key="1">
    <citation type="journal article" date="2014" name="Int. J. Syst. Evol. Microbiol.">
        <title>Complete genome sequence of Corynebacterium casei LMG S-19264T (=DSM 44701T), isolated from a smear-ripened cheese.</title>
        <authorList>
            <consortium name="US DOE Joint Genome Institute (JGI-PGF)"/>
            <person name="Walter F."/>
            <person name="Albersmeier A."/>
            <person name="Kalinowski J."/>
            <person name="Ruckert C."/>
        </authorList>
    </citation>
    <scope>NUCLEOTIDE SEQUENCE</scope>
    <source>
        <strain evidence="2">VKM B-2555</strain>
    </source>
</reference>
<evidence type="ECO:0008006" key="4">
    <source>
        <dbReference type="Google" id="ProtNLM"/>
    </source>
</evidence>
<sequence length="520" mass="58803">MSEKVMDVAKLKAERDKLKQQRDEVREARNGFRVERDQAQAALKAAERARSAAEAEREKVAAERDRALAELEALRAGAKTARKKSEIAADAAALQDKDRLIQLEKRRVQRLEQQIERLAHRVFEQEAVLDSLGQVRQQFDRVADLDQTVASGRRLLASLSGSLALFGSLKETFDAKLSELQAHVDLSLAAELKQYERFVETLSSLTVETKTALAPVVSETPVETLFQPSVRDQTKPEKVNGKPVGGARWRTMAEERFQKEVAFRESGEFARVEAMRGKHAGKRAFIIGNGPSINTQDLTLLKDEITFCANWFINHPQFNDIQPSYYCVSSHEMFGGWGKTPNLNEDFREKLKQKLTPESTMFFSFAFRNYMKELGLLDEEQLRYLIFDRPKLLVDEVGSQNFDLGRCMDDAYTVLLTFAVPLAVHFGITDLYLIGCDCDYGLTTPEAPRAYFYAPSEHKTSSTKFENIARIWGDDGPIFQSYRICSDTALMKGLRMWNATAGGRLEVLPRVSYLDVVGRS</sequence>
<name>A0A9W6N492_9HYPH</name>
<dbReference type="AlphaFoldDB" id="A0A9W6N492"/>
<organism evidence="2 3">
    <name type="scientific">Methylopila jiangsuensis</name>
    <dbReference type="NCBI Taxonomy" id="586230"/>
    <lineage>
        <taxon>Bacteria</taxon>
        <taxon>Pseudomonadati</taxon>
        <taxon>Pseudomonadota</taxon>
        <taxon>Alphaproteobacteria</taxon>
        <taxon>Hyphomicrobiales</taxon>
        <taxon>Methylopilaceae</taxon>
        <taxon>Methylopila</taxon>
    </lineage>
</organism>
<accession>A0A9W6N492</accession>
<gene>
    <name evidence="2" type="ORF">GCM10008171_23820</name>
</gene>
<reference evidence="2" key="2">
    <citation type="submission" date="2023-01" db="EMBL/GenBank/DDBJ databases">
        <authorList>
            <person name="Sun Q."/>
            <person name="Evtushenko L."/>
        </authorList>
    </citation>
    <scope>NUCLEOTIDE SEQUENCE</scope>
    <source>
        <strain evidence="2">VKM B-2555</strain>
    </source>
</reference>
<evidence type="ECO:0000256" key="1">
    <source>
        <dbReference type="SAM" id="Coils"/>
    </source>
</evidence>
<evidence type="ECO:0000313" key="2">
    <source>
        <dbReference type="EMBL" id="GLK77128.1"/>
    </source>
</evidence>
<dbReference type="Gene3D" id="3.90.1480.10">
    <property type="entry name" value="Alpha-2,3-sialyltransferase"/>
    <property type="match status" value="1"/>
</dbReference>
<dbReference type="Proteomes" id="UP001143364">
    <property type="component" value="Unassembled WGS sequence"/>
</dbReference>
<proteinExistence type="predicted"/>
<dbReference type="EMBL" id="BSFK01000010">
    <property type="protein sequence ID" value="GLK77128.1"/>
    <property type="molecule type" value="Genomic_DNA"/>
</dbReference>
<comment type="caution">
    <text evidence="2">The sequence shown here is derived from an EMBL/GenBank/DDBJ whole genome shotgun (WGS) entry which is preliminary data.</text>
</comment>
<keyword evidence="3" id="KW-1185">Reference proteome</keyword>
<protein>
    <recommendedName>
        <fullName evidence="4">DUF115 domain-containing protein</fullName>
    </recommendedName>
</protein>
<evidence type="ECO:0000313" key="3">
    <source>
        <dbReference type="Proteomes" id="UP001143364"/>
    </source>
</evidence>
<feature type="coiled-coil region" evidence="1">
    <location>
        <begin position="1"/>
        <end position="128"/>
    </location>
</feature>
<keyword evidence="1" id="KW-0175">Coiled coil</keyword>